<evidence type="ECO:0000313" key="1">
    <source>
        <dbReference type="EMBL" id="RCU49171.1"/>
    </source>
</evidence>
<evidence type="ECO:0000313" key="2">
    <source>
        <dbReference type="Proteomes" id="UP000252558"/>
    </source>
</evidence>
<dbReference type="Pfam" id="PF20346">
    <property type="entry name" value="DUF6641"/>
    <property type="match status" value="1"/>
</dbReference>
<dbReference type="Proteomes" id="UP000252558">
    <property type="component" value="Unassembled WGS sequence"/>
</dbReference>
<dbReference type="InterPro" id="IPR046581">
    <property type="entry name" value="DUF6641"/>
</dbReference>
<protein>
    <submittedName>
        <fullName evidence="1">Uncharacterized protein</fullName>
    </submittedName>
</protein>
<name>A0A368NIF6_9GAMM</name>
<dbReference type="OrthoDB" id="6167888at2"/>
<dbReference type="EMBL" id="QPID01000007">
    <property type="protein sequence ID" value="RCU49171.1"/>
    <property type="molecule type" value="Genomic_DNA"/>
</dbReference>
<dbReference type="RefSeq" id="WP_114338731.1">
    <property type="nucleotide sequence ID" value="NZ_QPID01000007.1"/>
</dbReference>
<gene>
    <name evidence="1" type="ORF">DU002_12515</name>
</gene>
<accession>A0A368NIF6</accession>
<sequence>MTKLLNQLTITAKPEKTKLSPIEKRQQKLIAKLTEQQEMAKCLLEGVEFTAYKFKSITDPETHIKNRVKVPKRIRPWFYQIKDSYFLEIKYGSKSLELAKGKTAITVSEKENLPDVIATVINAVKNSELDAQLNAIQAPARKAK</sequence>
<proteinExistence type="predicted"/>
<keyword evidence="2" id="KW-1185">Reference proteome</keyword>
<organism evidence="1 2">
    <name type="scientific">Corallincola holothuriorum</name>
    <dbReference type="NCBI Taxonomy" id="2282215"/>
    <lineage>
        <taxon>Bacteria</taxon>
        <taxon>Pseudomonadati</taxon>
        <taxon>Pseudomonadota</taxon>
        <taxon>Gammaproteobacteria</taxon>
        <taxon>Alteromonadales</taxon>
        <taxon>Psychromonadaceae</taxon>
        <taxon>Corallincola</taxon>
    </lineage>
</organism>
<reference evidence="1 2" key="1">
    <citation type="submission" date="2018-07" db="EMBL/GenBank/DDBJ databases">
        <title>Corallincola holothuriorum sp. nov., a new facultative anaerobe isolated from sea cucumber Apostichopus japonicus.</title>
        <authorList>
            <person name="Xia H."/>
        </authorList>
    </citation>
    <scope>NUCLEOTIDE SEQUENCE [LARGE SCALE GENOMIC DNA]</scope>
    <source>
        <strain evidence="1 2">C4</strain>
    </source>
</reference>
<dbReference type="AlphaFoldDB" id="A0A368NIF6"/>
<comment type="caution">
    <text evidence="1">The sequence shown here is derived from an EMBL/GenBank/DDBJ whole genome shotgun (WGS) entry which is preliminary data.</text>
</comment>